<comment type="caution">
    <text evidence="2">The sequence shown here is derived from an EMBL/GenBank/DDBJ whole genome shotgun (WGS) entry which is preliminary data.</text>
</comment>
<evidence type="ECO:0000313" key="2">
    <source>
        <dbReference type="EMBL" id="RFB05300.1"/>
    </source>
</evidence>
<evidence type="ECO:0000259" key="1">
    <source>
        <dbReference type="Pfam" id="PF24705"/>
    </source>
</evidence>
<dbReference type="InterPro" id="IPR056085">
    <property type="entry name" value="DUF7668"/>
</dbReference>
<evidence type="ECO:0000313" key="3">
    <source>
        <dbReference type="Proteomes" id="UP000264589"/>
    </source>
</evidence>
<protein>
    <recommendedName>
        <fullName evidence="1">DUF7668 domain-containing protein</fullName>
    </recommendedName>
</protein>
<gene>
    <name evidence="2" type="ORF">DX908_08550</name>
</gene>
<dbReference type="InParanoid" id="A0A371RIN9"/>
<accession>A0A371RIN9</accession>
<sequence length="123" mass="13735">MSDVAVEKLPEKEQAVPSLWRSTLKKIADLYAKGKAAAGDGIRPIDAETLTYNSGNLQAYPELIGPLSDRAWETSIYVWERDYWQVLVDLITVQGNTSDLVLHVRVYEVSGGYEFEAGLIYVP</sequence>
<name>A0A371RIN9_9PROT</name>
<organism evidence="2 3">
    <name type="scientific">Parvularcula marina</name>
    <dbReference type="NCBI Taxonomy" id="2292771"/>
    <lineage>
        <taxon>Bacteria</taxon>
        <taxon>Pseudomonadati</taxon>
        <taxon>Pseudomonadota</taxon>
        <taxon>Alphaproteobacteria</taxon>
        <taxon>Parvularculales</taxon>
        <taxon>Parvularculaceae</taxon>
        <taxon>Parvularcula</taxon>
    </lineage>
</organism>
<keyword evidence="3" id="KW-1185">Reference proteome</keyword>
<dbReference type="Proteomes" id="UP000264589">
    <property type="component" value="Unassembled WGS sequence"/>
</dbReference>
<dbReference type="RefSeq" id="WP_116391932.1">
    <property type="nucleotide sequence ID" value="NZ_QUQO01000001.1"/>
</dbReference>
<proteinExistence type="predicted"/>
<dbReference type="Pfam" id="PF24705">
    <property type="entry name" value="DUF7668"/>
    <property type="match status" value="1"/>
</dbReference>
<dbReference type="OrthoDB" id="1149888at2"/>
<feature type="domain" description="DUF7668" evidence="1">
    <location>
        <begin position="31"/>
        <end position="123"/>
    </location>
</feature>
<dbReference type="EMBL" id="QUQO01000001">
    <property type="protein sequence ID" value="RFB05300.1"/>
    <property type="molecule type" value="Genomic_DNA"/>
</dbReference>
<dbReference type="AlphaFoldDB" id="A0A371RIN9"/>
<reference evidence="2 3" key="1">
    <citation type="submission" date="2018-08" db="EMBL/GenBank/DDBJ databases">
        <title>Parvularcula sp. SM1705, isolated from surface water of the South Sea China.</title>
        <authorList>
            <person name="Sun L."/>
        </authorList>
    </citation>
    <scope>NUCLEOTIDE SEQUENCE [LARGE SCALE GENOMIC DNA]</scope>
    <source>
        <strain evidence="2 3">SM1705</strain>
    </source>
</reference>